<comment type="subcellular location">
    <subcellularLocation>
        <location evidence="1">Membrane</location>
        <topology evidence="1">Multi-pass membrane protein</topology>
    </subcellularLocation>
</comment>
<gene>
    <name evidence="13" type="ORF">SAPINGB_P005128</name>
</gene>
<feature type="transmembrane region" description="Helical" evidence="11">
    <location>
        <begin position="761"/>
        <end position="782"/>
    </location>
</feature>
<keyword evidence="8 11" id="KW-1133">Transmembrane helix</keyword>
<dbReference type="InterPro" id="IPR034001">
    <property type="entry name" value="ABCG_PDR_1"/>
</dbReference>
<dbReference type="SMART" id="SM00382">
    <property type="entry name" value="AAA"/>
    <property type="match status" value="2"/>
</dbReference>
<dbReference type="GO" id="GO:0005524">
    <property type="term" value="F:ATP binding"/>
    <property type="evidence" value="ECO:0007669"/>
    <property type="project" value="UniProtKB-KW"/>
</dbReference>
<keyword evidence="4 11" id="KW-0812">Transmembrane</keyword>
<evidence type="ECO:0000256" key="2">
    <source>
        <dbReference type="ARBA" id="ARBA00006012"/>
    </source>
</evidence>
<dbReference type="CDD" id="cd03233">
    <property type="entry name" value="ABCG_PDR_domain1"/>
    <property type="match status" value="1"/>
</dbReference>
<evidence type="ECO:0000259" key="12">
    <source>
        <dbReference type="PROSITE" id="PS50893"/>
    </source>
</evidence>
<feature type="transmembrane region" description="Helical" evidence="11">
    <location>
        <begin position="655"/>
        <end position="675"/>
    </location>
</feature>
<keyword evidence="7" id="KW-0067">ATP-binding</keyword>
<dbReference type="InterPro" id="IPR017871">
    <property type="entry name" value="ABC_transporter-like_CS"/>
</dbReference>
<feature type="compositionally biased region" description="Basic and acidic residues" evidence="10">
    <location>
        <begin position="1"/>
        <end position="16"/>
    </location>
</feature>
<evidence type="ECO:0000256" key="3">
    <source>
        <dbReference type="ARBA" id="ARBA00022448"/>
    </source>
</evidence>
<feature type="domain" description="ABC transporter" evidence="12">
    <location>
        <begin position="149"/>
        <end position="404"/>
    </location>
</feature>
<feature type="transmembrane region" description="Helical" evidence="11">
    <location>
        <begin position="513"/>
        <end position="534"/>
    </location>
</feature>
<accession>A0A5E8C3K9</accession>
<evidence type="ECO:0000256" key="1">
    <source>
        <dbReference type="ARBA" id="ARBA00004141"/>
    </source>
</evidence>
<dbReference type="InterPro" id="IPR013525">
    <property type="entry name" value="ABC2_TM"/>
</dbReference>
<evidence type="ECO:0000256" key="7">
    <source>
        <dbReference type="ARBA" id="ARBA00022840"/>
    </source>
</evidence>
<comment type="similarity">
    <text evidence="2">Belongs to the ABC transporter superfamily. ABCG family. PDR (TC 3.A.1.205) subfamily.</text>
</comment>
<dbReference type="OrthoDB" id="245989at2759"/>
<dbReference type="InterPro" id="IPR027417">
    <property type="entry name" value="P-loop_NTPase"/>
</dbReference>
<evidence type="ECO:0000256" key="5">
    <source>
        <dbReference type="ARBA" id="ARBA00022737"/>
    </source>
</evidence>
<keyword evidence="14" id="KW-1185">Reference proteome</keyword>
<dbReference type="InterPro" id="IPR034003">
    <property type="entry name" value="ABCG_PDR_2"/>
</dbReference>
<dbReference type="PROSITE" id="PS00211">
    <property type="entry name" value="ABC_TRANSPORTER_1"/>
    <property type="match status" value="1"/>
</dbReference>
<feature type="transmembrane region" description="Helical" evidence="11">
    <location>
        <begin position="1317"/>
        <end position="1336"/>
    </location>
</feature>
<evidence type="ECO:0000256" key="8">
    <source>
        <dbReference type="ARBA" id="ARBA00022989"/>
    </source>
</evidence>
<feature type="transmembrane region" description="Helical" evidence="11">
    <location>
        <begin position="1439"/>
        <end position="1460"/>
    </location>
</feature>
<dbReference type="CDD" id="cd03232">
    <property type="entry name" value="ABCG_PDR_domain2"/>
    <property type="match status" value="1"/>
</dbReference>
<protein>
    <recommendedName>
        <fullName evidence="12">ABC transporter domain-containing protein</fullName>
    </recommendedName>
</protein>
<dbReference type="InterPro" id="IPR003593">
    <property type="entry name" value="AAA+_ATPase"/>
</dbReference>
<feature type="transmembrane region" description="Helical" evidence="11">
    <location>
        <begin position="1286"/>
        <end position="1310"/>
    </location>
</feature>
<feature type="transmembrane region" description="Helical" evidence="11">
    <location>
        <begin position="1174"/>
        <end position="1193"/>
    </location>
</feature>
<dbReference type="PROSITE" id="PS50893">
    <property type="entry name" value="ABC_TRANSPORTER_2"/>
    <property type="match status" value="2"/>
</dbReference>
<evidence type="ECO:0000256" key="6">
    <source>
        <dbReference type="ARBA" id="ARBA00022741"/>
    </source>
</evidence>
<dbReference type="GO" id="GO:0016887">
    <property type="term" value="F:ATP hydrolysis activity"/>
    <property type="evidence" value="ECO:0007669"/>
    <property type="project" value="InterPro"/>
</dbReference>
<dbReference type="FunFam" id="3.40.50.300:FF:000054">
    <property type="entry name" value="ABC multidrug transporter atrF"/>
    <property type="match status" value="1"/>
</dbReference>
<evidence type="ECO:0000256" key="4">
    <source>
        <dbReference type="ARBA" id="ARBA00022692"/>
    </source>
</evidence>
<feature type="transmembrane region" description="Helical" evidence="11">
    <location>
        <begin position="1244"/>
        <end position="1274"/>
    </location>
</feature>
<dbReference type="InterPro" id="IPR010929">
    <property type="entry name" value="PDR_CDR_ABC"/>
</dbReference>
<keyword evidence="3" id="KW-0813">Transport</keyword>
<evidence type="ECO:0000313" key="14">
    <source>
        <dbReference type="Proteomes" id="UP000398389"/>
    </source>
</evidence>
<feature type="transmembrane region" description="Helical" evidence="11">
    <location>
        <begin position="625"/>
        <end position="643"/>
    </location>
</feature>
<dbReference type="InterPro" id="IPR043926">
    <property type="entry name" value="ABCG_dom"/>
</dbReference>
<dbReference type="GO" id="GO:0140359">
    <property type="term" value="F:ABC-type transporter activity"/>
    <property type="evidence" value="ECO:0007669"/>
    <property type="project" value="InterPro"/>
</dbReference>
<dbReference type="Proteomes" id="UP000398389">
    <property type="component" value="Unassembled WGS sequence"/>
</dbReference>
<sequence>MDSEKKVAPKNSKDQDPLQDDTASSNNEPSGYHEEPQNFTQDSYHDIEKQMTHSGADLARVMSQPDNIKRLESLTRVLSTRRVAVPGQITGPLAVDPNDFDLNILLNSIAQRLDDQGISRKYTGFALNNTTVWGVDVSTAYGPSVSEHLRSLALFPRYIKDYLHKPIRPLIRDINGLVREGELLLVLGRPGSGCSTLLKTIAGEIDTFKKVDGEISYAGAPQEEMLRHFKSEVIYNPELDDHFPHLTVGQTLRFAIACRTPETRVDDLSREQFEDFLLEVLATVFGLRHVLNTKVGNDYVRGVSGGERKRVSIAEALSARAAIYCWDNATRGLDASTALEYTHAIRAATNFLNNVGVVAIYQAGQNIYDLFDKVTVLYTGRQIFFGPAEKAKAYFEKMGYYCPARQTTAEFLTSVTDPNGRLIQEGYENKVPKTADEFEAYWKASPEFAQVRHEVESYIAECQSDSTVQRFKDVKNVERMKHTRVKSPYLITYTAQLKLVMIRGFQRVIGDKNYTIIMVAGCIILAFIVGSLFWDIPDSTFGAFSRSGVLFFGLLHMALTSLAEINNAFSNRSILMKQRTYSFYHPSAEALQAVLSGFPERLLSCIAFTIPLYFLSNLNVTAGQFFIFLFILILATLTLGGLFQMISALTKDAQTANSVAGLFVVLMVVYTGYMIPLTQMHPWFKWISYLNPLRYAFETMMANEFHHREMPCQNMIPNGPTYQNLQQNNTVCAFASSETGRETVNGDRFLHISYGYSWGKAWRNLGFCFIFYIGFYAINCVATEILKPLPGGGDILLFRRGHMPADFSLEEPVRDMEALKQELDGIGSGDEEPDLFSWQHVDYTVPIKGGTRQLLNDVQGYVKPGTMTALMGESGAGKTTLLNVLSQRINVGVITGDMFVNGKPLDDTFQRRTGYVQQQDLHLAETTVREGLQFAARLRQPATYTDAEKMEYVEKIIKLLGMESYAEALVGGVGRGLNVEQRKKLSIGVELVARPSLLLFLDEPTSGLDSQSAWAIVTFMKELARAGQSILCTIHQPSATLFEQFDRLLMLKKGGFMVYFGDIGENSSTLTSYFERNGARPCEKSENPAEYILECIGAGATASAEKDWGEVWKNSKENSDLTLEINEIHERLRARPEKTLDHSLKTKFAASYWTQLRIVYGRTWRQFWRSPKYISAKFILSTVGGLLVGFSFFNINHSISGMQNGMFGIFLILLISNPMCNQIESFAQPSRDLYEVRESKSNTFHWSTLILAQFFAELPYHLVFSTVLYIAFYFPVGYARNAHIAGYFWFCYCILFHIYIVSFGLMVFYFSHDAASASVVTSMLFSLTVTFCGVMQPKALMPGFWTFLWKVSPYTYFVQGFTADVLSGRPVICDDFEYNIMEPRAGETCGEFLADFLSSNPGYVNNPNATSQCQYCKFNVGDNFLATVNMSHGQKWRNVGFFCVYIVFNIVCMLGLYYLLRVKNVEMPDLKSLLTFGWVKDVVKSKDDRPDTDIYRERPEDAAMAREVDAHLNMRRASVANTSAPQV</sequence>
<dbReference type="GO" id="GO:0016020">
    <property type="term" value="C:membrane"/>
    <property type="evidence" value="ECO:0007669"/>
    <property type="project" value="UniProtKB-SubCell"/>
</dbReference>
<organism evidence="13 14">
    <name type="scientific">Magnusiomyces paraingens</name>
    <dbReference type="NCBI Taxonomy" id="2606893"/>
    <lineage>
        <taxon>Eukaryota</taxon>
        <taxon>Fungi</taxon>
        <taxon>Dikarya</taxon>
        <taxon>Ascomycota</taxon>
        <taxon>Saccharomycotina</taxon>
        <taxon>Dipodascomycetes</taxon>
        <taxon>Dipodascales</taxon>
        <taxon>Dipodascaceae</taxon>
        <taxon>Magnusiomyces</taxon>
    </lineage>
</organism>
<reference evidence="13 14" key="1">
    <citation type="submission" date="2019-09" db="EMBL/GenBank/DDBJ databases">
        <authorList>
            <person name="Brejova B."/>
        </authorList>
    </citation>
    <scope>NUCLEOTIDE SEQUENCE [LARGE SCALE GENOMIC DNA]</scope>
</reference>
<proteinExistence type="inferred from homology"/>
<dbReference type="Pfam" id="PF00005">
    <property type="entry name" value="ABC_tran"/>
    <property type="match status" value="2"/>
</dbReference>
<feature type="domain" description="ABC transporter" evidence="12">
    <location>
        <begin position="836"/>
        <end position="1078"/>
    </location>
</feature>
<keyword evidence="6" id="KW-0547">Nucleotide-binding</keyword>
<dbReference type="Pfam" id="PF19055">
    <property type="entry name" value="ABC2_membrane_7"/>
    <property type="match status" value="1"/>
</dbReference>
<evidence type="ECO:0000256" key="11">
    <source>
        <dbReference type="SAM" id="Phobius"/>
    </source>
</evidence>
<feature type="transmembrane region" description="Helical" evidence="11">
    <location>
        <begin position="549"/>
        <end position="569"/>
    </location>
</feature>
<keyword evidence="9 11" id="KW-0472">Membrane</keyword>
<dbReference type="Pfam" id="PF01061">
    <property type="entry name" value="ABC2_membrane"/>
    <property type="match status" value="2"/>
</dbReference>
<dbReference type="Gene3D" id="3.40.50.300">
    <property type="entry name" value="P-loop containing nucleotide triphosphate hydrolases"/>
    <property type="match status" value="2"/>
</dbReference>
<dbReference type="RefSeq" id="XP_031855734.1">
    <property type="nucleotide sequence ID" value="XM_031999843.1"/>
</dbReference>
<keyword evidence="5" id="KW-0677">Repeat</keyword>
<dbReference type="InterPro" id="IPR003439">
    <property type="entry name" value="ABC_transporter-like_ATP-bd"/>
</dbReference>
<dbReference type="EMBL" id="CABVLU010000004">
    <property type="protein sequence ID" value="VVT56521.1"/>
    <property type="molecule type" value="Genomic_DNA"/>
</dbReference>
<evidence type="ECO:0000256" key="9">
    <source>
        <dbReference type="ARBA" id="ARBA00023136"/>
    </source>
</evidence>
<name>A0A5E8C3K9_9ASCO</name>
<evidence type="ECO:0000256" key="10">
    <source>
        <dbReference type="SAM" id="MobiDB-lite"/>
    </source>
</evidence>
<dbReference type="SUPFAM" id="SSF52540">
    <property type="entry name" value="P-loop containing nucleoside triphosphate hydrolases"/>
    <property type="match status" value="2"/>
</dbReference>
<feature type="region of interest" description="Disordered" evidence="10">
    <location>
        <begin position="1"/>
        <end position="38"/>
    </location>
</feature>
<dbReference type="PANTHER" id="PTHR19241">
    <property type="entry name" value="ATP-BINDING CASSETTE TRANSPORTER"/>
    <property type="match status" value="1"/>
</dbReference>
<dbReference type="GeneID" id="43583943"/>
<dbReference type="Pfam" id="PF06422">
    <property type="entry name" value="PDR_CDR"/>
    <property type="match status" value="1"/>
</dbReference>
<evidence type="ECO:0000313" key="13">
    <source>
        <dbReference type="EMBL" id="VVT56521.1"/>
    </source>
</evidence>